<accession>A0A9P0JA20</accession>
<name>A0A9P0JA20_APHGO</name>
<sequence>MDGENTTDVDGGADDSRDVVTIPLLLEFNEPETTMEPLIVDNDLPETELEFRPQEEPAQEVFVAMLSADPPVANAISVRLGSGADDNPSSAVAAEDDSEAENMDRCGRRKSRRHRGRRSRSRCNRSRRSRSRRSRSRCSRRGRRCSARSGSDDSEMSIAVEMADERAARNSRGGRKASRGGCGRKAGKTAAGGRRGVAKTVRGGGADKKQTTRDARKSSKRGSRGRKTAGD</sequence>
<keyword evidence="3" id="KW-1185">Reference proteome</keyword>
<evidence type="ECO:0000313" key="2">
    <source>
        <dbReference type="EMBL" id="CAH1732277.1"/>
    </source>
</evidence>
<reference evidence="2" key="1">
    <citation type="submission" date="2022-02" db="EMBL/GenBank/DDBJ databases">
        <authorList>
            <person name="King R."/>
        </authorList>
    </citation>
    <scope>NUCLEOTIDE SEQUENCE</scope>
</reference>
<dbReference type="Proteomes" id="UP001154329">
    <property type="component" value="Chromosome 3"/>
</dbReference>
<feature type="region of interest" description="Disordered" evidence="1">
    <location>
        <begin position="78"/>
        <end position="231"/>
    </location>
</feature>
<evidence type="ECO:0000313" key="3">
    <source>
        <dbReference type="Proteomes" id="UP001154329"/>
    </source>
</evidence>
<gene>
    <name evidence="2" type="ORF">APHIGO_LOCUS8805</name>
</gene>
<feature type="compositionally biased region" description="Basic residues" evidence="1">
    <location>
        <begin position="107"/>
        <end position="146"/>
    </location>
</feature>
<reference evidence="2" key="2">
    <citation type="submission" date="2022-10" db="EMBL/GenBank/DDBJ databases">
        <authorList>
            <consortium name="ENA_rothamsted_submissions"/>
            <consortium name="culmorum"/>
            <person name="King R."/>
        </authorList>
    </citation>
    <scope>NUCLEOTIDE SEQUENCE</scope>
</reference>
<feature type="compositionally biased region" description="Basic and acidic residues" evidence="1">
    <location>
        <begin position="205"/>
        <end position="217"/>
    </location>
</feature>
<dbReference type="EMBL" id="OU899036">
    <property type="protein sequence ID" value="CAH1732277.1"/>
    <property type="molecule type" value="Genomic_DNA"/>
</dbReference>
<organism evidence="2 3">
    <name type="scientific">Aphis gossypii</name>
    <name type="common">Cotton aphid</name>
    <dbReference type="NCBI Taxonomy" id="80765"/>
    <lineage>
        <taxon>Eukaryota</taxon>
        <taxon>Metazoa</taxon>
        <taxon>Ecdysozoa</taxon>
        <taxon>Arthropoda</taxon>
        <taxon>Hexapoda</taxon>
        <taxon>Insecta</taxon>
        <taxon>Pterygota</taxon>
        <taxon>Neoptera</taxon>
        <taxon>Paraneoptera</taxon>
        <taxon>Hemiptera</taxon>
        <taxon>Sternorrhyncha</taxon>
        <taxon>Aphidomorpha</taxon>
        <taxon>Aphidoidea</taxon>
        <taxon>Aphididae</taxon>
        <taxon>Aphidini</taxon>
        <taxon>Aphis</taxon>
        <taxon>Aphis</taxon>
    </lineage>
</organism>
<dbReference type="AlphaFoldDB" id="A0A9P0JA20"/>
<protein>
    <submittedName>
        <fullName evidence="2">Uncharacterized protein</fullName>
    </submittedName>
</protein>
<proteinExistence type="predicted"/>
<evidence type="ECO:0000256" key="1">
    <source>
        <dbReference type="SAM" id="MobiDB-lite"/>
    </source>
</evidence>
<feature type="compositionally biased region" description="Basic residues" evidence="1">
    <location>
        <begin position="218"/>
        <end position="231"/>
    </location>
</feature>